<dbReference type="EMBL" id="JAGTAR010000002">
    <property type="protein sequence ID" value="MBR8534501.1"/>
    <property type="molecule type" value="Genomic_DNA"/>
</dbReference>
<dbReference type="Pfam" id="PF04338">
    <property type="entry name" value="DUF481"/>
    <property type="match status" value="1"/>
</dbReference>
<protein>
    <submittedName>
        <fullName evidence="2">DUF481 domain-containing protein</fullName>
    </submittedName>
</protein>
<evidence type="ECO:0000313" key="2">
    <source>
        <dbReference type="EMBL" id="MBR8534501.1"/>
    </source>
</evidence>
<accession>A0A941F008</accession>
<dbReference type="RefSeq" id="WP_212188401.1">
    <property type="nucleotide sequence ID" value="NZ_JAGTAR010000002.1"/>
</dbReference>
<keyword evidence="1" id="KW-0732">Signal</keyword>
<organism evidence="2 3">
    <name type="scientific">Carboxylicivirga sediminis</name>
    <dbReference type="NCBI Taxonomy" id="2006564"/>
    <lineage>
        <taxon>Bacteria</taxon>
        <taxon>Pseudomonadati</taxon>
        <taxon>Bacteroidota</taxon>
        <taxon>Bacteroidia</taxon>
        <taxon>Marinilabiliales</taxon>
        <taxon>Marinilabiliaceae</taxon>
        <taxon>Carboxylicivirga</taxon>
    </lineage>
</organism>
<comment type="caution">
    <text evidence="2">The sequence shown here is derived from an EMBL/GenBank/DDBJ whole genome shotgun (WGS) entry which is preliminary data.</text>
</comment>
<dbReference type="AlphaFoldDB" id="A0A941F008"/>
<reference evidence="2" key="1">
    <citation type="journal article" date="2018" name="Int. J. Syst. Evol. Microbiol.">
        <title>Carboxylicivirga sediminis sp. nov., isolated from coastal sediment.</title>
        <authorList>
            <person name="Wang F.Q."/>
            <person name="Ren L.H."/>
            <person name="Zou R.J."/>
            <person name="Sun Y.Z."/>
            <person name="Liu X.J."/>
            <person name="Jiang F."/>
            <person name="Liu L.J."/>
        </authorList>
    </citation>
    <scope>NUCLEOTIDE SEQUENCE</scope>
    <source>
        <strain evidence="2">JR1</strain>
    </source>
</reference>
<proteinExistence type="predicted"/>
<feature type="signal peptide" evidence="1">
    <location>
        <begin position="1"/>
        <end position="19"/>
    </location>
</feature>
<evidence type="ECO:0000256" key="1">
    <source>
        <dbReference type="SAM" id="SignalP"/>
    </source>
</evidence>
<evidence type="ECO:0000313" key="3">
    <source>
        <dbReference type="Proteomes" id="UP000679220"/>
    </source>
</evidence>
<reference evidence="2" key="2">
    <citation type="submission" date="2021-04" db="EMBL/GenBank/DDBJ databases">
        <authorList>
            <person name="Zhang T."/>
            <person name="Zhang Y."/>
            <person name="Lu D."/>
            <person name="Zuo D."/>
            <person name="Du Z."/>
        </authorList>
    </citation>
    <scope>NUCLEOTIDE SEQUENCE</scope>
    <source>
        <strain evidence="2">JR1</strain>
    </source>
</reference>
<dbReference type="Proteomes" id="UP000679220">
    <property type="component" value="Unassembled WGS sequence"/>
</dbReference>
<feature type="chain" id="PRO_5037460332" evidence="1">
    <location>
        <begin position="20"/>
        <end position="336"/>
    </location>
</feature>
<gene>
    <name evidence="2" type="ORF">KDU71_02940</name>
</gene>
<keyword evidence="3" id="KW-1185">Reference proteome</keyword>
<sequence>MRRLIVLTFLSLLFLSTYAQQDSLTLTNNDSMIGEIKGMSQGVLKIETDYSDADFAIEWDGIKSISTETYFLITLSDGRRFNGKISSTSDEQIEIITLNEGSTLASPESIVFMESVDRDFWSKMNASIDFGWDLTKANNLRQASLRSNLGYRAEMWSINTYYNAFTSNQDSVSKVSRNDAGVGFRYYFQRNWFSGLSTSFLSNTEQKILLRTNGKLGAGTYIIQTNAAYWNISIGASFNSERYENSADDRQSLEGFLDTEVNLFDAGDLSLRSKIALYPGITESGRWRSDFNFDIKYDLPKDFYIKLGITLNYDNRPVEGASESDYVFATGFGWEL</sequence>
<name>A0A941F008_9BACT</name>
<dbReference type="InterPro" id="IPR007433">
    <property type="entry name" value="DUF481"/>
</dbReference>